<evidence type="ECO:0000256" key="1">
    <source>
        <dbReference type="ARBA" id="ARBA00004651"/>
    </source>
</evidence>
<dbReference type="CDD" id="cd17346">
    <property type="entry name" value="MFS_DtpA_like"/>
    <property type="match status" value="1"/>
</dbReference>
<evidence type="ECO:0000256" key="9">
    <source>
        <dbReference type="SAM" id="Phobius"/>
    </source>
</evidence>
<feature type="transmembrane region" description="Helical" evidence="9">
    <location>
        <begin position="27"/>
        <end position="47"/>
    </location>
</feature>
<evidence type="ECO:0000256" key="8">
    <source>
        <dbReference type="RuleBase" id="RU003755"/>
    </source>
</evidence>
<protein>
    <submittedName>
        <fullName evidence="10">Peptide MFS transporter</fullName>
    </submittedName>
</protein>
<evidence type="ECO:0000256" key="5">
    <source>
        <dbReference type="ARBA" id="ARBA00022856"/>
    </source>
</evidence>
<keyword evidence="3" id="KW-1003">Cell membrane</keyword>
<dbReference type="InterPro" id="IPR000109">
    <property type="entry name" value="POT_fam"/>
</dbReference>
<feature type="transmembrane region" description="Helical" evidence="9">
    <location>
        <begin position="113"/>
        <end position="129"/>
    </location>
</feature>
<keyword evidence="5" id="KW-0571">Peptide transport</keyword>
<feature type="transmembrane region" description="Helical" evidence="9">
    <location>
        <begin position="241"/>
        <end position="262"/>
    </location>
</feature>
<keyword evidence="11" id="KW-1185">Reference proteome</keyword>
<sequence length="630" mass="69926">MDTVVQSKTKHPKGLWVLFGTEMWERFNFYGMRAILTLFMVNALRLGESNASIIYGGFLALCYLTPLLGGFIADKFLGNRYCILLGGTLMAVGQFLLFYSATIFDTGLETSKIAFWLGLLVIIFGNGFFKPNISSMVGSLYPAQEKSKLDSAFTIFYMGINIGALLSQYFVPIIADVVVDGQRDIFVFKWGYLAAGIAMVLGTLIFLFLKDKYVVDPEGKPIGGLPSKSRNKEEEGEKAKFSSASLGITVGLFVVLFFVFRYLHVNEVFFSKFEIGSLVKGIIYPIIYASGISLAILILLDKALTKIEIQRILVIYIVSFFIIFFWAAFEQAGSSLTFIADNQTDRTFLFGWKMPASMVQIFNGLFVVILAVPFSLLWDKLRAKGKEPVSPLKQAMGLALIALSYFIIAYNVKDLGNNGLLAIKWLVLLYFIQTCGELCLSPIGLSLVGKLSPKRFASLLYGVFFISNAAGYALAGTLGSILPATGDKFIASEKQGIDLQAVLDKKYDVSGKELFILAQYDLAKIDKEKLDKTGIKLNEAIEKNNKTINKIKKADKKAEVKPEQLTYLSEPELSKLKSDNIITVEYNRFAGFTIHNLFEFFMVFVVLCGIAAVILALISPILKKMMHGVK</sequence>
<dbReference type="InterPro" id="IPR050171">
    <property type="entry name" value="MFS_Transporters"/>
</dbReference>
<organism evidence="10 11">
    <name type="scientific">Chryseobacterium oryzae</name>
    <dbReference type="NCBI Taxonomy" id="2929799"/>
    <lineage>
        <taxon>Bacteria</taxon>
        <taxon>Pseudomonadati</taxon>
        <taxon>Bacteroidota</taxon>
        <taxon>Flavobacteriia</taxon>
        <taxon>Flavobacteriales</taxon>
        <taxon>Weeksellaceae</taxon>
        <taxon>Chryseobacterium group</taxon>
        <taxon>Chryseobacterium</taxon>
    </lineage>
</organism>
<feature type="transmembrane region" description="Helical" evidence="9">
    <location>
        <begin position="358"/>
        <end position="378"/>
    </location>
</feature>
<name>A0ABY4BII0_9FLAO</name>
<keyword evidence="7 9" id="KW-0472">Membrane</keyword>
<feature type="transmembrane region" description="Helical" evidence="9">
    <location>
        <begin position="459"/>
        <end position="482"/>
    </location>
</feature>
<feature type="transmembrane region" description="Helical" evidence="9">
    <location>
        <begin position="312"/>
        <end position="329"/>
    </location>
</feature>
<comment type="subcellular location">
    <subcellularLocation>
        <location evidence="1">Cell membrane</location>
        <topology evidence="1">Multi-pass membrane protein</topology>
    </subcellularLocation>
    <subcellularLocation>
        <location evidence="8">Membrane</location>
        <topology evidence="8">Multi-pass membrane protein</topology>
    </subcellularLocation>
</comment>
<dbReference type="NCBIfam" id="TIGR00924">
    <property type="entry name" value="yjdL_sub1_fam"/>
    <property type="match status" value="1"/>
</dbReference>
<dbReference type="SUPFAM" id="SSF103473">
    <property type="entry name" value="MFS general substrate transporter"/>
    <property type="match status" value="1"/>
</dbReference>
<dbReference type="InterPro" id="IPR005279">
    <property type="entry name" value="Dipep/tripep_permease"/>
</dbReference>
<dbReference type="Pfam" id="PF00854">
    <property type="entry name" value="PTR2"/>
    <property type="match status" value="2"/>
</dbReference>
<feature type="transmembrane region" description="Helical" evidence="9">
    <location>
        <begin position="600"/>
        <end position="622"/>
    </location>
</feature>
<dbReference type="PANTHER" id="PTHR23517">
    <property type="entry name" value="RESISTANCE PROTEIN MDTM, PUTATIVE-RELATED-RELATED"/>
    <property type="match status" value="1"/>
</dbReference>
<reference evidence="10 11" key="1">
    <citation type="submission" date="2022-03" db="EMBL/GenBank/DDBJ databases">
        <title>Chryseobacterium sp. isolated from the Andong Sikhe.</title>
        <authorList>
            <person name="Won M."/>
            <person name="Kim S.-J."/>
            <person name="Kwon S.-W."/>
        </authorList>
    </citation>
    <scope>NUCLEOTIDE SEQUENCE [LARGE SCALE GENOMIC DNA]</scope>
    <source>
        <strain evidence="10 11">ADR-1</strain>
    </source>
</reference>
<accession>A0ABY4BII0</accession>
<comment type="similarity">
    <text evidence="8">Belongs to the major facilitator superfamily. Proton-dependent oligopeptide transporter (POT/PTR) (TC 2.A.17) family.</text>
</comment>
<dbReference type="InterPro" id="IPR018456">
    <property type="entry name" value="PTR2_symporter_CS"/>
</dbReference>
<feature type="transmembrane region" description="Helical" evidence="9">
    <location>
        <begin position="190"/>
        <end position="209"/>
    </location>
</feature>
<gene>
    <name evidence="10" type="ORF">MTP08_02710</name>
</gene>
<keyword evidence="6 9" id="KW-1133">Transmembrane helix</keyword>
<proteinExistence type="inferred from homology"/>
<dbReference type="RefSeq" id="WP_243576948.1">
    <property type="nucleotide sequence ID" value="NZ_CP094529.1"/>
</dbReference>
<evidence type="ECO:0000256" key="6">
    <source>
        <dbReference type="ARBA" id="ARBA00022989"/>
    </source>
</evidence>
<dbReference type="Gene3D" id="1.20.1250.20">
    <property type="entry name" value="MFS general substrate transporter like domains"/>
    <property type="match status" value="1"/>
</dbReference>
<evidence type="ECO:0000256" key="7">
    <source>
        <dbReference type="ARBA" id="ARBA00023136"/>
    </source>
</evidence>
<evidence type="ECO:0000313" key="10">
    <source>
        <dbReference type="EMBL" id="UOE38709.1"/>
    </source>
</evidence>
<keyword evidence="2 8" id="KW-0813">Transport</keyword>
<keyword evidence="5" id="KW-0653">Protein transport</keyword>
<dbReference type="EMBL" id="CP094529">
    <property type="protein sequence ID" value="UOE38709.1"/>
    <property type="molecule type" value="Genomic_DNA"/>
</dbReference>
<evidence type="ECO:0000256" key="3">
    <source>
        <dbReference type="ARBA" id="ARBA00022475"/>
    </source>
</evidence>
<feature type="transmembrane region" description="Helical" evidence="9">
    <location>
        <begin position="390"/>
        <end position="410"/>
    </location>
</feature>
<evidence type="ECO:0000313" key="11">
    <source>
        <dbReference type="Proteomes" id="UP000831068"/>
    </source>
</evidence>
<dbReference type="PANTHER" id="PTHR23517:SF15">
    <property type="entry name" value="PROTON-DEPENDENT OLIGOPEPTIDE FAMILY TRANSPORT PROTEIN"/>
    <property type="match status" value="1"/>
</dbReference>
<dbReference type="InterPro" id="IPR036259">
    <property type="entry name" value="MFS_trans_sf"/>
</dbReference>
<evidence type="ECO:0000256" key="2">
    <source>
        <dbReference type="ARBA" id="ARBA00022448"/>
    </source>
</evidence>
<keyword evidence="4 8" id="KW-0812">Transmembrane</keyword>
<dbReference type="Proteomes" id="UP000831068">
    <property type="component" value="Chromosome"/>
</dbReference>
<feature type="transmembrane region" description="Helical" evidence="9">
    <location>
        <begin position="81"/>
        <end position="101"/>
    </location>
</feature>
<feature type="transmembrane region" description="Helical" evidence="9">
    <location>
        <begin position="53"/>
        <end position="74"/>
    </location>
</feature>
<evidence type="ECO:0000256" key="4">
    <source>
        <dbReference type="ARBA" id="ARBA00022692"/>
    </source>
</evidence>
<dbReference type="PROSITE" id="PS01023">
    <property type="entry name" value="PTR2_2"/>
    <property type="match status" value="1"/>
</dbReference>
<feature type="transmembrane region" description="Helical" evidence="9">
    <location>
        <begin position="422"/>
        <end position="447"/>
    </location>
</feature>
<feature type="transmembrane region" description="Helical" evidence="9">
    <location>
        <begin position="149"/>
        <end position="170"/>
    </location>
</feature>
<feature type="transmembrane region" description="Helical" evidence="9">
    <location>
        <begin position="282"/>
        <end position="300"/>
    </location>
</feature>